<dbReference type="EMBL" id="MGDD01000141">
    <property type="protein sequence ID" value="OGL46204.1"/>
    <property type="molecule type" value="Genomic_DNA"/>
</dbReference>
<dbReference type="Proteomes" id="UP000179266">
    <property type="component" value="Unassembled WGS sequence"/>
</dbReference>
<protein>
    <submittedName>
        <fullName evidence="1">Uncharacterized protein</fullName>
    </submittedName>
</protein>
<proteinExistence type="predicted"/>
<evidence type="ECO:0000313" key="1">
    <source>
        <dbReference type="EMBL" id="OGL46204.1"/>
    </source>
</evidence>
<name>A0A1F7RYZ2_9BACT</name>
<sequence>MDEKLSINSLRDALKKRKVEKGADEKLRFEAFAKRYEKAVHHLINQINKYADQIPEFTVTREDETEIFTSPAFPGYELEIKDQRLKITLDEDFLLFDPTAKALTSALGQVKIISSKPIPFLIENILYLIYDPRNPKNLTWGYRSIENFGGKLIILTEETLLKLFHAVFA</sequence>
<reference evidence="1 2" key="1">
    <citation type="journal article" date="2016" name="Nat. Commun.">
        <title>Thousands of microbial genomes shed light on interconnected biogeochemical processes in an aquifer system.</title>
        <authorList>
            <person name="Anantharaman K."/>
            <person name="Brown C.T."/>
            <person name="Hug L.A."/>
            <person name="Sharon I."/>
            <person name="Castelle C.J."/>
            <person name="Probst A.J."/>
            <person name="Thomas B.C."/>
            <person name="Singh A."/>
            <person name="Wilkins M.J."/>
            <person name="Karaoz U."/>
            <person name="Brodie E.L."/>
            <person name="Williams K.H."/>
            <person name="Hubbard S.S."/>
            <person name="Banfield J.F."/>
        </authorList>
    </citation>
    <scope>NUCLEOTIDE SEQUENCE [LARGE SCALE GENOMIC DNA]</scope>
</reference>
<accession>A0A1F7RYZ2</accession>
<gene>
    <name evidence="1" type="ORF">A2161_03720</name>
</gene>
<evidence type="ECO:0000313" key="2">
    <source>
        <dbReference type="Proteomes" id="UP000179266"/>
    </source>
</evidence>
<dbReference type="AlphaFoldDB" id="A0A1F7RYZ2"/>
<comment type="caution">
    <text evidence="1">The sequence shown here is derived from an EMBL/GenBank/DDBJ whole genome shotgun (WGS) entry which is preliminary data.</text>
</comment>
<organism evidence="1 2">
    <name type="scientific">Candidatus Schekmanbacteria bacterium RBG_13_48_7</name>
    <dbReference type="NCBI Taxonomy" id="1817878"/>
    <lineage>
        <taxon>Bacteria</taxon>
        <taxon>Candidatus Schekmaniibacteriota</taxon>
    </lineage>
</organism>